<keyword evidence="1" id="KW-0812">Transmembrane</keyword>
<dbReference type="EMBL" id="CP015101">
    <property type="protein sequence ID" value="ASJ04804.1"/>
    <property type="molecule type" value="Genomic_DNA"/>
</dbReference>
<feature type="transmembrane region" description="Helical" evidence="1">
    <location>
        <begin position="21"/>
        <end position="44"/>
    </location>
</feature>
<protein>
    <submittedName>
        <fullName evidence="2">Uncharacterized protein</fullName>
    </submittedName>
</protein>
<keyword evidence="3" id="KW-1185">Reference proteome</keyword>
<sequence>MPRGMGRGYGRFGGGYARYGFSPFGGAYGLIDLLFLIGILYFLVKLFIVAAPYALGLVALLILRSLLRPRFPGWGGPF</sequence>
<dbReference type="RefSeq" id="WP_088864821.1">
    <property type="nucleotide sequence ID" value="NZ_CP015101.1"/>
</dbReference>
<evidence type="ECO:0000256" key="1">
    <source>
        <dbReference type="SAM" id="Phobius"/>
    </source>
</evidence>
<accession>A0A2Z2MLV0</accession>
<keyword evidence="1" id="KW-0472">Membrane</keyword>
<gene>
    <name evidence="2" type="ORF">A3L01_05280</name>
</gene>
<dbReference type="GeneID" id="33326161"/>
<reference evidence="2 3" key="1">
    <citation type="submission" date="2016-04" db="EMBL/GenBank/DDBJ databases">
        <title>Complete genome sequence of Thermococcus barossii type strain SHCK-94.</title>
        <authorList>
            <person name="Oger P.M."/>
        </authorList>
    </citation>
    <scope>NUCLEOTIDE SEQUENCE [LARGE SCALE GENOMIC DNA]</scope>
    <source>
        <strain evidence="2 3">SHCK-94</strain>
    </source>
</reference>
<dbReference type="Proteomes" id="UP000250272">
    <property type="component" value="Chromosome"/>
</dbReference>
<evidence type="ECO:0000313" key="2">
    <source>
        <dbReference type="EMBL" id="ASJ04804.1"/>
    </source>
</evidence>
<dbReference type="AlphaFoldDB" id="A0A2Z2MLV0"/>
<proteinExistence type="predicted"/>
<evidence type="ECO:0000313" key="3">
    <source>
        <dbReference type="Proteomes" id="UP000250272"/>
    </source>
</evidence>
<dbReference type="KEGG" id="tbs:A3L01_05280"/>
<keyword evidence="1" id="KW-1133">Transmembrane helix</keyword>
<name>A0A2Z2MLV0_9EURY</name>
<feature type="transmembrane region" description="Helical" evidence="1">
    <location>
        <begin position="50"/>
        <end position="67"/>
    </location>
</feature>
<organism evidence="2 3">
    <name type="scientific">Thermococcus barossii</name>
    <dbReference type="NCBI Taxonomy" id="54077"/>
    <lineage>
        <taxon>Archaea</taxon>
        <taxon>Methanobacteriati</taxon>
        <taxon>Methanobacteriota</taxon>
        <taxon>Thermococci</taxon>
        <taxon>Thermococcales</taxon>
        <taxon>Thermococcaceae</taxon>
        <taxon>Thermococcus</taxon>
    </lineage>
</organism>